<keyword evidence="2" id="KW-0175">Coiled coil</keyword>
<evidence type="ECO:0000313" key="6">
    <source>
        <dbReference type="Proteomes" id="UP000782241"/>
    </source>
</evidence>
<dbReference type="GO" id="GO:0003677">
    <property type="term" value="F:DNA binding"/>
    <property type="evidence" value="ECO:0007669"/>
    <property type="project" value="InterPro"/>
</dbReference>
<name>A0A9P7KJU8_9HYPO</name>
<dbReference type="GO" id="GO:0006351">
    <property type="term" value="P:DNA-templated transcription"/>
    <property type="evidence" value="ECO:0007669"/>
    <property type="project" value="InterPro"/>
</dbReference>
<evidence type="ECO:0000256" key="1">
    <source>
        <dbReference type="ARBA" id="ARBA00023242"/>
    </source>
</evidence>
<dbReference type="EMBL" id="JAGPUO010000029">
    <property type="protein sequence ID" value="KAG5655436.1"/>
    <property type="molecule type" value="Genomic_DNA"/>
</dbReference>
<dbReference type="PANTHER" id="PTHR46910:SF5">
    <property type="entry name" value="ZN(II)2CYS6 TRANSCRIPTION FACTOR (EUROFUNG)"/>
    <property type="match status" value="1"/>
</dbReference>
<feature type="coiled-coil region" evidence="2">
    <location>
        <begin position="61"/>
        <end position="88"/>
    </location>
</feature>
<gene>
    <name evidence="5" type="ORF">KAF25_000685</name>
</gene>
<feature type="region of interest" description="Disordered" evidence="3">
    <location>
        <begin position="653"/>
        <end position="676"/>
    </location>
</feature>
<evidence type="ECO:0000256" key="2">
    <source>
        <dbReference type="SAM" id="Coils"/>
    </source>
</evidence>
<sequence>MVQNVQNYEAETLRCSKELPKCSACKPWPGPCDYSRDAPAPKPNHDNLAPVPLTMPSHQEAEGIHSRLEKLEKAIQTLTDTVTKALDGMGEVVSSHAGGKSKTNPLTIPKDDAAANLVFGDSHSFSILKDASASIRVSAPDSGPLHCEARDELQYLSNAITTTVVAKGVAKTNFYIPHRAEGYHLIGKFLENASLGDNFFQAPSEDLLIQVIFKPETVTRKAWVVYVNYMLLAMLSGDKNTQAQNFRQNMKLALNDSSIFLEPHEAHLQALILLAIHGEDYSSPSSSWMLVGHACRQAQVLGLHLSTNVEYEIRQRRLSLFWLLFAIDRSCSLAFGRPCFLPWDVHSHVPLPDFSYLTRFEPRSDLAAAGKTKRQSSMFGAHMFLARMELASLTSNDYALPNNEGMAEARDLLRANLVEWHARTVKILQDTLDSERPSSSPNQLHEMSLGISTVKFDYLHILMAFTNGDPSSSNLRLEAAREAISLLPSMVSNWTSLFNSMIWHLLYLPFIPYFIIYGHLIKHHASLSATTIHQDTNLLATAVSYYANMRGQMQLLAPLCARLENVANVFLRLVQHELNSRGAFEKPGMFPRGEIQPLSTQQEPIGSRVDIPLMPVDEMRQEWSDGISADLEHYLEWLPTDLLPIHPVMSHEMRNSASDKGPAYGRAPSDQGSRGTKRPFDVMFDWFAWD</sequence>
<dbReference type="InterPro" id="IPR007219">
    <property type="entry name" value="XnlR_reg_dom"/>
</dbReference>
<dbReference type="PANTHER" id="PTHR46910">
    <property type="entry name" value="TRANSCRIPTION FACTOR PDR1"/>
    <property type="match status" value="1"/>
</dbReference>
<keyword evidence="6" id="KW-1185">Reference proteome</keyword>
<evidence type="ECO:0000256" key="3">
    <source>
        <dbReference type="SAM" id="MobiDB-lite"/>
    </source>
</evidence>
<proteinExistence type="predicted"/>
<evidence type="ECO:0000313" key="5">
    <source>
        <dbReference type="EMBL" id="KAG5655436.1"/>
    </source>
</evidence>
<dbReference type="AlphaFoldDB" id="A0A9P7KJU8"/>
<protein>
    <recommendedName>
        <fullName evidence="4">Xylanolytic transcriptional activator regulatory domain-containing protein</fullName>
    </recommendedName>
</protein>
<dbReference type="CDD" id="cd12148">
    <property type="entry name" value="fungal_TF_MHR"/>
    <property type="match status" value="1"/>
</dbReference>
<accession>A0A9P7KJU8</accession>
<reference evidence="5" key="1">
    <citation type="submission" date="2021-04" db="EMBL/GenBank/DDBJ databases">
        <title>Draft genome of Fusarium avenaceum strain F156N33, isolated from an atmospheric sample in Virginia.</title>
        <authorList>
            <person name="Yang S."/>
            <person name="Vinatzer B.A."/>
            <person name="Coleman J."/>
        </authorList>
    </citation>
    <scope>NUCLEOTIDE SEQUENCE</scope>
    <source>
        <strain evidence="5">F156N33</strain>
    </source>
</reference>
<dbReference type="Gene3D" id="4.10.240.10">
    <property type="entry name" value="Zn(2)-C6 fungal-type DNA-binding domain"/>
    <property type="match status" value="1"/>
</dbReference>
<comment type="caution">
    <text evidence="5">The sequence shown here is derived from an EMBL/GenBank/DDBJ whole genome shotgun (WGS) entry which is preliminary data.</text>
</comment>
<dbReference type="GO" id="GO:0000981">
    <property type="term" value="F:DNA-binding transcription factor activity, RNA polymerase II-specific"/>
    <property type="evidence" value="ECO:0007669"/>
    <property type="project" value="InterPro"/>
</dbReference>
<dbReference type="InterPro" id="IPR050987">
    <property type="entry name" value="AtrR-like"/>
</dbReference>
<evidence type="ECO:0000259" key="4">
    <source>
        <dbReference type="SMART" id="SM00906"/>
    </source>
</evidence>
<feature type="non-terminal residue" evidence="5">
    <location>
        <position position="1"/>
    </location>
</feature>
<dbReference type="SMART" id="SM00906">
    <property type="entry name" value="Fungal_trans"/>
    <property type="match status" value="1"/>
</dbReference>
<dbReference type="InterPro" id="IPR036864">
    <property type="entry name" value="Zn2-C6_fun-type_DNA-bd_sf"/>
</dbReference>
<organism evidence="5 6">
    <name type="scientific">Fusarium avenaceum</name>
    <dbReference type="NCBI Taxonomy" id="40199"/>
    <lineage>
        <taxon>Eukaryota</taxon>
        <taxon>Fungi</taxon>
        <taxon>Dikarya</taxon>
        <taxon>Ascomycota</taxon>
        <taxon>Pezizomycotina</taxon>
        <taxon>Sordariomycetes</taxon>
        <taxon>Hypocreomycetidae</taxon>
        <taxon>Hypocreales</taxon>
        <taxon>Nectriaceae</taxon>
        <taxon>Fusarium</taxon>
        <taxon>Fusarium tricinctum species complex</taxon>
    </lineage>
</organism>
<dbReference type="GO" id="GO:0008270">
    <property type="term" value="F:zinc ion binding"/>
    <property type="evidence" value="ECO:0007669"/>
    <property type="project" value="InterPro"/>
</dbReference>
<dbReference type="Pfam" id="PF04082">
    <property type="entry name" value="Fungal_trans"/>
    <property type="match status" value="1"/>
</dbReference>
<feature type="domain" description="Xylanolytic transcriptional activator regulatory" evidence="4">
    <location>
        <begin position="287"/>
        <end position="358"/>
    </location>
</feature>
<dbReference type="Proteomes" id="UP000782241">
    <property type="component" value="Unassembled WGS sequence"/>
</dbReference>
<keyword evidence="1" id="KW-0539">Nucleus</keyword>